<dbReference type="EMBL" id="CP038487">
    <property type="protein sequence ID" value="QFZ28012.1"/>
    <property type="molecule type" value="Genomic_DNA"/>
</dbReference>
<evidence type="ECO:0000313" key="2">
    <source>
        <dbReference type="Proteomes" id="UP000326582"/>
    </source>
</evidence>
<protein>
    <submittedName>
        <fullName evidence="1">Aspartic proteinase</fullName>
    </submittedName>
</protein>
<sequence>MRTGILLSIAAVAAQSAQQNKTTDVFNQTQGVSLGSPPLPVVTQFSFENADLIIPFYMNTTDGDFVFRPDIPPNASWVYEGVYTSYTDDPLFGEDRVFMNGFELQNFTFQTLDYHGDMPPLVKVGLGLTHQPNFIDISLIQSLKDSGYIKSRSFSLFHNTSASEYEADQVLFGALDHGKYDGPMTKVKGYSNITDGSVNTVPSILVDGIAGYNFSLTSQSIAFISDNKWSFPLDYYASLSDYFMARYNYDTNDFVPCSILNSTEYISFYFSGAEYRILEGRFFTTVEENNTTVCAFAVGSEVDNSFRLHRELFKNHYLVVDYDNEEIGIAQAATNPKPQTIEEMSTGIPSATPAKYFSDSNLRYSTVSRNHTALYITQTAHPTYAMYTGERLGLSATESFYFTSTSSSESQDIKTAKPKESTEVGNNGFGDKSSSSKADGNVQKTSGIFAFIACGLGALMMF</sequence>
<organism evidence="1 2">
    <name type="scientific">Clavispora lusitaniae</name>
    <name type="common">Candida lusitaniae</name>
    <dbReference type="NCBI Taxonomy" id="36911"/>
    <lineage>
        <taxon>Eukaryota</taxon>
        <taxon>Fungi</taxon>
        <taxon>Dikarya</taxon>
        <taxon>Ascomycota</taxon>
        <taxon>Saccharomycotina</taxon>
        <taxon>Pichiomycetes</taxon>
        <taxon>Metschnikowiaceae</taxon>
        <taxon>Clavispora</taxon>
    </lineage>
</organism>
<keyword evidence="2" id="KW-1185">Reference proteome</keyword>
<proteinExistence type="predicted"/>
<name>A0ACD0WLS2_CLALS</name>
<dbReference type="Proteomes" id="UP000326582">
    <property type="component" value="Chromosome 4"/>
</dbReference>
<gene>
    <name evidence="1" type="ORF">EJF14_40034</name>
</gene>
<evidence type="ECO:0000313" key="1">
    <source>
        <dbReference type="EMBL" id="QFZ28012.1"/>
    </source>
</evidence>
<reference evidence="2" key="1">
    <citation type="journal article" date="2019" name="MBio">
        <title>Comparative genomics for the elucidation of multidrug resistance (MDR) in Candida lusitaniae.</title>
        <authorList>
            <person name="Kannan A."/>
            <person name="Asner S.A."/>
            <person name="Trachsel E."/>
            <person name="Kelly S."/>
            <person name="Parker J."/>
            <person name="Sanglard D."/>
        </authorList>
    </citation>
    <scope>NUCLEOTIDE SEQUENCE [LARGE SCALE GENOMIC DNA]</scope>
    <source>
        <strain evidence="2">P1</strain>
    </source>
</reference>
<accession>A0ACD0WLS2</accession>